<dbReference type="GO" id="GO:0030246">
    <property type="term" value="F:carbohydrate binding"/>
    <property type="evidence" value="ECO:0007669"/>
    <property type="project" value="UniProtKB-UniRule"/>
</dbReference>
<dbReference type="InParanoid" id="L8YG09"/>
<feature type="domain" description="Galectin" evidence="3">
    <location>
        <begin position="9"/>
        <end position="151"/>
    </location>
</feature>
<name>L8YG09_TUPCH</name>
<dbReference type="SMART" id="SM00908">
    <property type="entry name" value="Gal-bind_lectin"/>
    <property type="match status" value="1"/>
</dbReference>
<evidence type="ECO:0000256" key="2">
    <source>
        <dbReference type="RuleBase" id="RU102079"/>
    </source>
</evidence>
<dbReference type="InterPro" id="IPR044156">
    <property type="entry name" value="Galectin-like"/>
</dbReference>
<protein>
    <recommendedName>
        <fullName evidence="2">Galectin</fullName>
    </recommendedName>
</protein>
<dbReference type="PANTHER" id="PTHR11346:SF107">
    <property type="entry name" value="GALECTIN-7"/>
    <property type="match status" value="1"/>
</dbReference>
<gene>
    <name evidence="4" type="ORF">TREES_T100006849</name>
</gene>
<sequence length="153" mass="16621">MSGSLSVPHKTLLPEGIRPGTVLKIQGIVPEKANSFYVNLLCSEGEDADAALHFNPRLDTAEVVFNSKQRGSWGTEERGSGVPFRRGVPFEVLLIATDEGFKRAALWGGQGWVSESRVPRRRVLAGGRGPRLATLDPPLVIHPEVRALQQESG</sequence>
<dbReference type="SMART" id="SM00276">
    <property type="entry name" value="GLECT"/>
    <property type="match status" value="1"/>
</dbReference>
<dbReference type="AlphaFoldDB" id="L8YG09"/>
<evidence type="ECO:0000259" key="3">
    <source>
        <dbReference type="PROSITE" id="PS51304"/>
    </source>
</evidence>
<evidence type="ECO:0000313" key="4">
    <source>
        <dbReference type="EMBL" id="ELV13965.1"/>
    </source>
</evidence>
<proteinExistence type="predicted"/>
<dbReference type="Gene3D" id="2.60.120.200">
    <property type="match status" value="1"/>
</dbReference>
<keyword evidence="1 2" id="KW-0430">Lectin</keyword>
<dbReference type="PANTHER" id="PTHR11346">
    <property type="entry name" value="GALECTIN"/>
    <property type="match status" value="1"/>
</dbReference>
<reference evidence="5" key="2">
    <citation type="journal article" date="2013" name="Nat. Commun.">
        <title>Genome of the Chinese tree shrew.</title>
        <authorList>
            <person name="Fan Y."/>
            <person name="Huang Z.Y."/>
            <person name="Cao C.C."/>
            <person name="Chen C.S."/>
            <person name="Chen Y.X."/>
            <person name="Fan D.D."/>
            <person name="He J."/>
            <person name="Hou H.L."/>
            <person name="Hu L."/>
            <person name="Hu X.T."/>
            <person name="Jiang X.T."/>
            <person name="Lai R."/>
            <person name="Lang Y.S."/>
            <person name="Liang B."/>
            <person name="Liao S.G."/>
            <person name="Mu D."/>
            <person name="Ma Y.Y."/>
            <person name="Niu Y.Y."/>
            <person name="Sun X.Q."/>
            <person name="Xia J.Q."/>
            <person name="Xiao J."/>
            <person name="Xiong Z.Q."/>
            <person name="Xu L."/>
            <person name="Yang L."/>
            <person name="Zhang Y."/>
            <person name="Zhao W."/>
            <person name="Zhao X.D."/>
            <person name="Zheng Y.T."/>
            <person name="Zhou J.M."/>
            <person name="Zhu Y.B."/>
            <person name="Zhang G.J."/>
            <person name="Wang J."/>
            <person name="Yao Y.G."/>
        </authorList>
    </citation>
    <scope>NUCLEOTIDE SEQUENCE [LARGE SCALE GENOMIC DNA]</scope>
</reference>
<dbReference type="InterPro" id="IPR001079">
    <property type="entry name" value="Galectin_CRD"/>
</dbReference>
<dbReference type="Proteomes" id="UP000011518">
    <property type="component" value="Unassembled WGS sequence"/>
</dbReference>
<dbReference type="InterPro" id="IPR013320">
    <property type="entry name" value="ConA-like_dom_sf"/>
</dbReference>
<evidence type="ECO:0000256" key="1">
    <source>
        <dbReference type="ARBA" id="ARBA00022734"/>
    </source>
</evidence>
<dbReference type="PROSITE" id="PS51304">
    <property type="entry name" value="GALECTIN"/>
    <property type="match status" value="1"/>
</dbReference>
<dbReference type="EMBL" id="KB359748">
    <property type="protein sequence ID" value="ELV13965.1"/>
    <property type="molecule type" value="Genomic_DNA"/>
</dbReference>
<evidence type="ECO:0000313" key="5">
    <source>
        <dbReference type="Proteomes" id="UP000011518"/>
    </source>
</evidence>
<organism evidence="4 5">
    <name type="scientific">Tupaia chinensis</name>
    <name type="common">Chinese tree shrew</name>
    <name type="synonym">Tupaia belangeri chinensis</name>
    <dbReference type="NCBI Taxonomy" id="246437"/>
    <lineage>
        <taxon>Eukaryota</taxon>
        <taxon>Metazoa</taxon>
        <taxon>Chordata</taxon>
        <taxon>Craniata</taxon>
        <taxon>Vertebrata</taxon>
        <taxon>Euteleostomi</taxon>
        <taxon>Mammalia</taxon>
        <taxon>Eutheria</taxon>
        <taxon>Euarchontoglires</taxon>
        <taxon>Scandentia</taxon>
        <taxon>Tupaiidae</taxon>
        <taxon>Tupaia</taxon>
    </lineage>
</organism>
<dbReference type="SUPFAM" id="SSF49899">
    <property type="entry name" value="Concanavalin A-like lectins/glucanases"/>
    <property type="match status" value="1"/>
</dbReference>
<keyword evidence="5" id="KW-1185">Reference proteome</keyword>
<dbReference type="STRING" id="246437.L8YG09"/>
<dbReference type="Pfam" id="PF00337">
    <property type="entry name" value="Gal-bind_lectin"/>
    <property type="match status" value="1"/>
</dbReference>
<dbReference type="CDD" id="cd00070">
    <property type="entry name" value="GLECT"/>
    <property type="match status" value="1"/>
</dbReference>
<accession>L8YG09</accession>
<reference evidence="5" key="1">
    <citation type="submission" date="2012-07" db="EMBL/GenBank/DDBJ databases">
        <title>Genome of the Chinese tree shrew, a rising model animal genetically related to primates.</title>
        <authorList>
            <person name="Zhang G."/>
            <person name="Fan Y."/>
            <person name="Yao Y."/>
            <person name="Huang Z."/>
        </authorList>
    </citation>
    <scope>NUCLEOTIDE SEQUENCE [LARGE SCALE GENOMIC DNA]</scope>
</reference>